<dbReference type="EMBL" id="BSDO01000002">
    <property type="protein sequence ID" value="GLI21678.1"/>
    <property type="molecule type" value="Genomic_DNA"/>
</dbReference>
<dbReference type="Proteomes" id="UP001144397">
    <property type="component" value="Unassembled WGS sequence"/>
</dbReference>
<keyword evidence="5" id="KW-1185">Reference proteome</keyword>
<evidence type="ECO:0000313" key="2">
    <source>
        <dbReference type="EMBL" id="GLI21678.1"/>
    </source>
</evidence>
<dbReference type="Proteomes" id="UP001245370">
    <property type="component" value="Unassembled WGS sequence"/>
</dbReference>
<reference evidence="3 5" key="2">
    <citation type="submission" date="2023-07" db="EMBL/GenBank/DDBJ databases">
        <title>Genomic Encyclopedia of Type Strains, Phase IV (KMG-IV): sequencing the most valuable type-strain genomes for metagenomic binning, comparative biology and taxonomic classification.</title>
        <authorList>
            <person name="Goeker M."/>
        </authorList>
    </citation>
    <scope>NUCLEOTIDE SEQUENCE [LARGE SCALE GENOMIC DNA]</scope>
    <source>
        <strain evidence="3 5">DSM 338</strain>
    </source>
</reference>
<sequence>MTAFAIEVALLLAVVFGLALAVGYRIGRKRRPPEPVQVAVPPASVIVERQPAPVTPEPKPEPPILAEPAPSPQQDLFARLGIADMNAVPPLDDEEEDEPPPPAAQSPTRPAPRARRRPPESLPGVRPPALAAPEGEGADDLKQLKGIGPQNEQRLNEIGIFHLRQIAAWTPEEAAWVGGYLAFPGRIEREDWMGQAKAILEGGAPPPRRRR</sequence>
<evidence type="ECO:0000313" key="3">
    <source>
        <dbReference type="EMBL" id="MDR6332570.1"/>
    </source>
</evidence>
<proteinExistence type="predicted"/>
<dbReference type="RefSeq" id="WP_309298264.1">
    <property type="nucleotide sequence ID" value="NZ_BSDO01000002.1"/>
</dbReference>
<evidence type="ECO:0000313" key="5">
    <source>
        <dbReference type="Proteomes" id="UP001245370"/>
    </source>
</evidence>
<protein>
    <submittedName>
        <fullName evidence="3">NADH-quinone oxidoreductase subunit E</fullName>
    </submittedName>
</protein>
<dbReference type="Gene3D" id="1.10.150.20">
    <property type="entry name" value="5' to 3' exonuclease, C-terminal subdomain"/>
    <property type="match status" value="1"/>
</dbReference>
<evidence type="ECO:0000313" key="4">
    <source>
        <dbReference type="Proteomes" id="UP001144397"/>
    </source>
</evidence>
<gene>
    <name evidence="3" type="ORF">GGQ86_001017</name>
    <name evidence="2" type="ORF">XFLAVUS301_13520</name>
</gene>
<accession>A0A9W6FL83</accession>
<dbReference type="GeneID" id="95766216"/>
<comment type="caution">
    <text evidence="2">The sequence shown here is derived from an EMBL/GenBank/DDBJ whole genome shotgun (WGS) entry which is preliminary data.</text>
</comment>
<feature type="compositionally biased region" description="Pro residues" evidence="1">
    <location>
        <begin position="53"/>
        <end position="71"/>
    </location>
</feature>
<name>A0A9W6FL83_XANFL</name>
<organism evidence="2 4">
    <name type="scientific">Xanthobacter flavus</name>
    <dbReference type="NCBI Taxonomy" id="281"/>
    <lineage>
        <taxon>Bacteria</taxon>
        <taxon>Pseudomonadati</taxon>
        <taxon>Pseudomonadota</taxon>
        <taxon>Alphaproteobacteria</taxon>
        <taxon>Hyphomicrobiales</taxon>
        <taxon>Xanthobacteraceae</taxon>
        <taxon>Xanthobacter</taxon>
    </lineage>
</organism>
<dbReference type="AlphaFoldDB" id="A0A9W6FL83"/>
<feature type="region of interest" description="Disordered" evidence="1">
    <location>
        <begin position="48"/>
        <end position="76"/>
    </location>
</feature>
<evidence type="ECO:0000256" key="1">
    <source>
        <dbReference type="SAM" id="MobiDB-lite"/>
    </source>
</evidence>
<feature type="region of interest" description="Disordered" evidence="1">
    <location>
        <begin position="88"/>
        <end position="148"/>
    </location>
</feature>
<reference evidence="2" key="1">
    <citation type="submission" date="2022-12" db="EMBL/GenBank/DDBJ databases">
        <title>Reference genome sequencing for broad-spectrum identification of bacterial and archaeal isolates by mass spectrometry.</title>
        <authorList>
            <person name="Sekiguchi Y."/>
            <person name="Tourlousse D.M."/>
        </authorList>
    </citation>
    <scope>NUCLEOTIDE SEQUENCE</scope>
    <source>
        <strain evidence="2">301</strain>
    </source>
</reference>
<dbReference type="EMBL" id="JAVDPY010000001">
    <property type="protein sequence ID" value="MDR6332570.1"/>
    <property type="molecule type" value="Genomic_DNA"/>
</dbReference>